<dbReference type="Gene3D" id="1.10.1470.10">
    <property type="entry name" value="YjbJ"/>
    <property type="match status" value="1"/>
</dbReference>
<keyword evidence="4" id="KW-1185">Reference proteome</keyword>
<comment type="similarity">
    <text evidence="1">Belongs to the UPF0337 (CsbD) family.</text>
</comment>
<organism evidence="3 4">
    <name type="scientific">Luteibacter yeojuensis</name>
    <dbReference type="NCBI Taxonomy" id="345309"/>
    <lineage>
        <taxon>Bacteria</taxon>
        <taxon>Pseudomonadati</taxon>
        <taxon>Pseudomonadota</taxon>
        <taxon>Gammaproteobacteria</taxon>
        <taxon>Lysobacterales</taxon>
        <taxon>Rhodanobacteraceae</taxon>
        <taxon>Luteibacter</taxon>
    </lineage>
</organism>
<dbReference type="PANTHER" id="PTHR34977">
    <property type="entry name" value="UPF0337 PROTEIN YJBJ"/>
    <property type="match status" value="1"/>
</dbReference>
<reference evidence="3 4" key="1">
    <citation type="journal article" date="2006" name="Int. J. Syst. Evol. Microbiol.">
        <title>Dyella yeojuensis sp. nov., isolated from greenhouse soil in Korea.</title>
        <authorList>
            <person name="Kim B.Y."/>
            <person name="Weon H.Y."/>
            <person name="Lee K.H."/>
            <person name="Seok S.J."/>
            <person name="Kwon S.W."/>
            <person name="Go S.J."/>
            <person name="Stackebrandt E."/>
        </authorList>
    </citation>
    <scope>NUCLEOTIDE SEQUENCE [LARGE SCALE GENOMIC DNA]</scope>
    <source>
        <strain evidence="3 4">DSM 17673</strain>
    </source>
</reference>
<dbReference type="InterPro" id="IPR008462">
    <property type="entry name" value="CsbD"/>
</dbReference>
<evidence type="ECO:0000256" key="1">
    <source>
        <dbReference type="ARBA" id="ARBA00009129"/>
    </source>
</evidence>
<dbReference type="InterPro" id="IPR026042">
    <property type="entry name" value="YjbJ"/>
</dbReference>
<dbReference type="InterPro" id="IPR036629">
    <property type="entry name" value="YjbJ_sf"/>
</dbReference>
<dbReference type="PIRSF" id="PIRSF039008">
    <property type="entry name" value="YjbJ"/>
    <property type="match status" value="1"/>
</dbReference>
<gene>
    <name evidence="3" type="ORF">HBF32_17900</name>
</gene>
<comment type="caution">
    <text evidence="3">The sequence shown here is derived from an EMBL/GenBank/DDBJ whole genome shotgun (WGS) entry which is preliminary data.</text>
</comment>
<dbReference type="SUPFAM" id="SSF69047">
    <property type="entry name" value="Hypothetical protein YjbJ"/>
    <property type="match status" value="1"/>
</dbReference>
<dbReference type="AlphaFoldDB" id="A0A7X5QXR5"/>
<proteinExistence type="inferred from homology"/>
<dbReference type="EMBL" id="JAAQTL010000003">
    <property type="protein sequence ID" value="NID17353.1"/>
    <property type="molecule type" value="Genomic_DNA"/>
</dbReference>
<dbReference type="PANTHER" id="PTHR34977:SF1">
    <property type="entry name" value="UPF0337 PROTEIN YJBJ"/>
    <property type="match status" value="1"/>
</dbReference>
<feature type="domain" description="CsbD-like" evidence="2">
    <location>
        <begin position="4"/>
        <end position="55"/>
    </location>
</feature>
<dbReference type="Pfam" id="PF05532">
    <property type="entry name" value="CsbD"/>
    <property type="match status" value="1"/>
</dbReference>
<sequence length="69" mass="7962">MNEDTIKGQWKQLAGKMKEKWGKLTDDDLKAAEGSSEYLAGKVQERYGVAKDEAEAQVKEFRKHIDRNY</sequence>
<evidence type="ECO:0000313" key="4">
    <source>
        <dbReference type="Proteomes" id="UP000518878"/>
    </source>
</evidence>
<dbReference type="InterPro" id="IPR050423">
    <property type="entry name" value="UPF0337_stress_rsp"/>
</dbReference>
<name>A0A7X5QXR5_9GAMM</name>
<accession>A0A7X5QXR5</accession>
<evidence type="ECO:0000313" key="3">
    <source>
        <dbReference type="EMBL" id="NID17353.1"/>
    </source>
</evidence>
<dbReference type="RefSeq" id="WP_166701170.1">
    <property type="nucleotide sequence ID" value="NZ_JAAQTL010000003.1"/>
</dbReference>
<evidence type="ECO:0000259" key="2">
    <source>
        <dbReference type="Pfam" id="PF05532"/>
    </source>
</evidence>
<protein>
    <submittedName>
        <fullName evidence="3">CsbD family protein</fullName>
    </submittedName>
</protein>
<dbReference type="Proteomes" id="UP000518878">
    <property type="component" value="Unassembled WGS sequence"/>
</dbReference>